<organism evidence="1">
    <name type="scientific">viral metagenome</name>
    <dbReference type="NCBI Taxonomy" id="1070528"/>
    <lineage>
        <taxon>unclassified sequences</taxon>
        <taxon>metagenomes</taxon>
        <taxon>organismal metagenomes</taxon>
    </lineage>
</organism>
<evidence type="ECO:0000313" key="1">
    <source>
        <dbReference type="EMBL" id="QHT28547.1"/>
    </source>
</evidence>
<protein>
    <submittedName>
        <fullName evidence="1">Uncharacterized protein</fullName>
    </submittedName>
</protein>
<sequence length="116" mass="13136">MSNPTQFSSGLLILVQGDTGNKKWWNAQPWQSTAFIKAMEFGTMKTMGAPNPVTYTKPFTHGEFQYRFIIKNDWGPCAIHNMSTGKERTVLYFDVGDTLDNVRHTDPIAVSKITYV</sequence>
<reference evidence="1" key="1">
    <citation type="journal article" date="2020" name="Nature">
        <title>Giant virus diversity and host interactions through global metagenomics.</title>
        <authorList>
            <person name="Schulz F."/>
            <person name="Roux S."/>
            <person name="Paez-Espino D."/>
            <person name="Jungbluth S."/>
            <person name="Walsh D.A."/>
            <person name="Denef V.J."/>
            <person name="McMahon K.D."/>
            <person name="Konstantinidis K.T."/>
            <person name="Eloe-Fadrosh E.A."/>
            <person name="Kyrpides N.C."/>
            <person name="Woyke T."/>
        </authorList>
    </citation>
    <scope>NUCLEOTIDE SEQUENCE</scope>
    <source>
        <strain evidence="1">GVMAG-M-3300001351-8</strain>
    </source>
</reference>
<proteinExistence type="predicted"/>
<accession>A0A6C0EHL1</accession>
<dbReference type="EMBL" id="MN738863">
    <property type="protein sequence ID" value="QHT28547.1"/>
    <property type="molecule type" value="Genomic_DNA"/>
</dbReference>
<name>A0A6C0EHL1_9ZZZZ</name>
<dbReference type="AlphaFoldDB" id="A0A6C0EHL1"/>